<accession>A0A967EHQ8</accession>
<dbReference type="AlphaFoldDB" id="A0A967EHQ8"/>
<evidence type="ECO:0000313" key="2">
    <source>
        <dbReference type="EMBL" id="NHN56823.1"/>
    </source>
</evidence>
<dbReference type="InterPro" id="IPR004843">
    <property type="entry name" value="Calcineurin-like_PHP"/>
</dbReference>
<dbReference type="GO" id="GO:0008758">
    <property type="term" value="F:UDP-2,3-diacylglucosamine hydrolase activity"/>
    <property type="evidence" value="ECO:0007669"/>
    <property type="project" value="TreeGrafter"/>
</dbReference>
<evidence type="ECO:0000259" key="1">
    <source>
        <dbReference type="Pfam" id="PF00149"/>
    </source>
</evidence>
<gene>
    <name evidence="2" type="ORF">G9U51_13680</name>
</gene>
<dbReference type="Proteomes" id="UP000744769">
    <property type="component" value="Unassembled WGS sequence"/>
</dbReference>
<feature type="domain" description="Calcineurin-like phosphoesterase" evidence="1">
    <location>
        <begin position="48"/>
        <end position="232"/>
    </location>
</feature>
<dbReference type="Pfam" id="PF00149">
    <property type="entry name" value="Metallophos"/>
    <property type="match status" value="1"/>
</dbReference>
<dbReference type="GO" id="GO:0009245">
    <property type="term" value="P:lipid A biosynthetic process"/>
    <property type="evidence" value="ECO:0007669"/>
    <property type="project" value="TreeGrafter"/>
</dbReference>
<comment type="caution">
    <text evidence="2">The sequence shown here is derived from an EMBL/GenBank/DDBJ whole genome shotgun (WGS) entry which is preliminary data.</text>
</comment>
<name>A0A967EHQ8_9MICO</name>
<organism evidence="2 3">
    <name type="scientific">Metallococcus carri</name>
    <dbReference type="NCBI Taxonomy" id="1656884"/>
    <lineage>
        <taxon>Bacteria</taxon>
        <taxon>Bacillati</taxon>
        <taxon>Actinomycetota</taxon>
        <taxon>Actinomycetes</taxon>
        <taxon>Micrococcales</taxon>
        <taxon>Dermacoccaceae</taxon>
        <taxon>Metallococcus</taxon>
    </lineage>
</organism>
<dbReference type="RefSeq" id="WP_166197482.1">
    <property type="nucleotide sequence ID" value="NZ_JAAOIV010000010.1"/>
</dbReference>
<dbReference type="Gene3D" id="3.60.21.10">
    <property type="match status" value="1"/>
</dbReference>
<reference evidence="2" key="1">
    <citation type="submission" date="2020-03" db="EMBL/GenBank/DDBJ databases">
        <title>Draft sequencing of Calidifontibacter sp. DB0510.</title>
        <authorList>
            <person name="Kim D.-U."/>
        </authorList>
    </citation>
    <scope>NUCLEOTIDE SEQUENCE</scope>
    <source>
        <strain evidence="2">DB0510</strain>
    </source>
</reference>
<dbReference type="SUPFAM" id="SSF56300">
    <property type="entry name" value="Metallo-dependent phosphatases"/>
    <property type="match status" value="1"/>
</dbReference>
<proteinExistence type="predicted"/>
<dbReference type="PANTHER" id="PTHR31302:SF20">
    <property type="entry name" value="CONSERVED PROTEIN"/>
    <property type="match status" value="1"/>
</dbReference>
<protein>
    <submittedName>
        <fullName evidence="2">Metallophosphoesterase</fullName>
    </submittedName>
</protein>
<dbReference type="InterPro" id="IPR029052">
    <property type="entry name" value="Metallo-depent_PP-like"/>
</dbReference>
<dbReference type="InterPro" id="IPR051158">
    <property type="entry name" value="Metallophosphoesterase_sf"/>
</dbReference>
<sequence length="309" mass="32963">MHNATKAGLGLVGAGAACLGWASLVERNWYAVRRATVPVLPAGADPVTVLHLSDLHLVPRQERRIQWVRELACLAPDFVINTGDNCSDLNAVPAVLHAMEPLLDRPGAFVFGSNDYWAPMFKNPAKYFKTSHRKGADMGVPELPWRELRAGLVGGGWTDLNNRRARISLGGIRTQLLGLDDPHLGYDDLDTLAEPATDAELTLGVVHAPYLRALDALTAAGADLVLAGHTHGGQLAVPLYGALVTNCDLGTDRAKGLSRWWPGADNAPSAAAPDGAGWLNVSAGLGHNKYTPVRFACRPEASLLTLVAR</sequence>
<dbReference type="GO" id="GO:0016020">
    <property type="term" value="C:membrane"/>
    <property type="evidence" value="ECO:0007669"/>
    <property type="project" value="GOC"/>
</dbReference>
<dbReference type="PANTHER" id="PTHR31302">
    <property type="entry name" value="TRANSMEMBRANE PROTEIN WITH METALLOPHOSPHOESTERASE DOMAIN-RELATED"/>
    <property type="match status" value="1"/>
</dbReference>
<dbReference type="EMBL" id="JAAOIV010000010">
    <property type="protein sequence ID" value="NHN56823.1"/>
    <property type="molecule type" value="Genomic_DNA"/>
</dbReference>
<evidence type="ECO:0000313" key="3">
    <source>
        <dbReference type="Proteomes" id="UP000744769"/>
    </source>
</evidence>
<keyword evidence="3" id="KW-1185">Reference proteome</keyword>
<dbReference type="PROSITE" id="PS51257">
    <property type="entry name" value="PROKAR_LIPOPROTEIN"/>
    <property type="match status" value="1"/>
</dbReference>